<evidence type="ECO:0000259" key="1">
    <source>
        <dbReference type="Pfam" id="PF03372"/>
    </source>
</evidence>
<sequence length="368" mass="42807">MFSRRLLPVVTSVAKSSIPEFKNPFVNNTFTLMTYNMLSPYYMWPQVYTYVPDKYKDWRYRHKLLEKEILTVYKADIMCLQELTTKDYNSFWEPQLKSQINYGSKFIAKTPPKYWSRPLNEMDGVGIFYNLDKFDYISSSSIYLNDLLGIFSINELKYLKSTKITLTNGMGEPVGEDSLLNVLHGRNQVCLFVSLLHRDTKTMIVVVNTHLYWKYDEVKLSQCLTIMRKLNRIIKQLLMGREGATYSKIKILFTGDLNSTPDSLVVKFLKGDVVSHGGLNLVNPLRPYLNHFIYQDTSSADFEHTCYSGKLKGIFDYVWYHDTDFKLKSILSGKEVSAELRHLNQFGLPNENHPSDHIPVLTEFEILK</sequence>
<dbReference type="Proteomes" id="UP000190831">
    <property type="component" value="Chromosome D"/>
</dbReference>
<protein>
    <submittedName>
        <fullName evidence="2">LAFE_0D10770g1_1</fullName>
    </submittedName>
</protein>
<dbReference type="Pfam" id="PF03372">
    <property type="entry name" value="Exo_endo_phos"/>
    <property type="match status" value="1"/>
</dbReference>
<proteinExistence type="predicted"/>
<organism evidence="2 3">
    <name type="scientific">Lachancea fermentati</name>
    <name type="common">Zygosaccharomyces fermentati</name>
    <dbReference type="NCBI Taxonomy" id="4955"/>
    <lineage>
        <taxon>Eukaryota</taxon>
        <taxon>Fungi</taxon>
        <taxon>Dikarya</taxon>
        <taxon>Ascomycota</taxon>
        <taxon>Saccharomycotina</taxon>
        <taxon>Saccharomycetes</taxon>
        <taxon>Saccharomycetales</taxon>
        <taxon>Saccharomycetaceae</taxon>
        <taxon>Lachancea</taxon>
    </lineage>
</organism>
<dbReference type="InterPro" id="IPR050410">
    <property type="entry name" value="CCR4/nocturin_mRNA_transcr"/>
</dbReference>
<feature type="domain" description="Endonuclease/exonuclease/phosphatase" evidence="1">
    <location>
        <begin position="33"/>
        <end position="357"/>
    </location>
</feature>
<evidence type="ECO:0000313" key="2">
    <source>
        <dbReference type="EMBL" id="SCW01356.1"/>
    </source>
</evidence>
<dbReference type="STRING" id="4955.A0A1G4MC03"/>
<dbReference type="SUPFAM" id="SSF56219">
    <property type="entry name" value="DNase I-like"/>
    <property type="match status" value="1"/>
</dbReference>
<keyword evidence="3" id="KW-1185">Reference proteome</keyword>
<dbReference type="Gene3D" id="3.60.10.10">
    <property type="entry name" value="Endonuclease/exonuclease/phosphatase"/>
    <property type="match status" value="1"/>
</dbReference>
<dbReference type="AlphaFoldDB" id="A0A1G4MC03"/>
<dbReference type="InterPro" id="IPR036691">
    <property type="entry name" value="Endo/exonu/phosph_ase_sf"/>
</dbReference>
<dbReference type="EMBL" id="LT598492">
    <property type="protein sequence ID" value="SCW01356.1"/>
    <property type="molecule type" value="Genomic_DNA"/>
</dbReference>
<dbReference type="PANTHER" id="PTHR12121:SF11">
    <property type="entry name" value="RNA EXONUCLEASE NGL1"/>
    <property type="match status" value="1"/>
</dbReference>
<reference evidence="2 3" key="1">
    <citation type="submission" date="2016-03" db="EMBL/GenBank/DDBJ databases">
        <authorList>
            <person name="Devillers H."/>
        </authorList>
    </citation>
    <scope>NUCLEOTIDE SEQUENCE [LARGE SCALE GENOMIC DNA]</scope>
    <source>
        <strain evidence="2">CBS 6772</strain>
    </source>
</reference>
<dbReference type="PANTHER" id="PTHR12121">
    <property type="entry name" value="CARBON CATABOLITE REPRESSOR PROTEIN 4"/>
    <property type="match status" value="1"/>
</dbReference>
<evidence type="ECO:0000313" key="3">
    <source>
        <dbReference type="Proteomes" id="UP000190831"/>
    </source>
</evidence>
<name>A0A1G4MC03_LACFM</name>
<dbReference type="GO" id="GO:0000175">
    <property type="term" value="F:3'-5'-RNA exonuclease activity"/>
    <property type="evidence" value="ECO:0007669"/>
    <property type="project" value="TreeGrafter"/>
</dbReference>
<accession>A0A1G4MC03</accession>
<dbReference type="OMA" id="QVYTYVP"/>
<dbReference type="OrthoDB" id="428734at2759"/>
<gene>
    <name evidence="2" type="ORF">LAFE_0D10770G</name>
</gene>
<dbReference type="InterPro" id="IPR005135">
    <property type="entry name" value="Endo/exonuclease/phosphatase"/>
</dbReference>